<gene>
    <name evidence="1" type="ORF">GWI33_012931</name>
</gene>
<protein>
    <submittedName>
        <fullName evidence="1">Uncharacterized protein</fullName>
    </submittedName>
</protein>
<dbReference type="Proteomes" id="UP000625711">
    <property type="component" value="Unassembled WGS sequence"/>
</dbReference>
<keyword evidence="2" id="KW-1185">Reference proteome</keyword>
<evidence type="ECO:0000313" key="1">
    <source>
        <dbReference type="EMBL" id="KAF7274411.1"/>
    </source>
</evidence>
<dbReference type="EMBL" id="JAACXV010012840">
    <property type="protein sequence ID" value="KAF7274411.1"/>
    <property type="molecule type" value="Genomic_DNA"/>
</dbReference>
<name>A0A834MAH1_RHYFE</name>
<sequence length="71" mass="8103">MAVFNTVPTDNRVSFHCEVANMSASSRDGRIWDCLPVLCSLSTADLRSKMMNPEWREMQIGGDRDRKQLDL</sequence>
<dbReference type="AlphaFoldDB" id="A0A834MAH1"/>
<organism evidence="1 2">
    <name type="scientific">Rhynchophorus ferrugineus</name>
    <name type="common">Red palm weevil</name>
    <name type="synonym">Curculio ferrugineus</name>
    <dbReference type="NCBI Taxonomy" id="354439"/>
    <lineage>
        <taxon>Eukaryota</taxon>
        <taxon>Metazoa</taxon>
        <taxon>Ecdysozoa</taxon>
        <taxon>Arthropoda</taxon>
        <taxon>Hexapoda</taxon>
        <taxon>Insecta</taxon>
        <taxon>Pterygota</taxon>
        <taxon>Neoptera</taxon>
        <taxon>Endopterygota</taxon>
        <taxon>Coleoptera</taxon>
        <taxon>Polyphaga</taxon>
        <taxon>Cucujiformia</taxon>
        <taxon>Curculionidae</taxon>
        <taxon>Dryophthorinae</taxon>
        <taxon>Rhynchophorus</taxon>
    </lineage>
</organism>
<evidence type="ECO:0000313" key="2">
    <source>
        <dbReference type="Proteomes" id="UP000625711"/>
    </source>
</evidence>
<proteinExistence type="predicted"/>
<comment type="caution">
    <text evidence="1">The sequence shown here is derived from an EMBL/GenBank/DDBJ whole genome shotgun (WGS) entry which is preliminary data.</text>
</comment>
<reference evidence="1" key="1">
    <citation type="submission" date="2020-08" db="EMBL/GenBank/DDBJ databases">
        <title>Genome sequencing and assembly of the red palm weevil Rhynchophorus ferrugineus.</title>
        <authorList>
            <person name="Dias G.B."/>
            <person name="Bergman C.M."/>
            <person name="Manee M."/>
        </authorList>
    </citation>
    <scope>NUCLEOTIDE SEQUENCE</scope>
    <source>
        <strain evidence="1">AA-2017</strain>
        <tissue evidence="1">Whole larva</tissue>
    </source>
</reference>
<accession>A0A834MAH1</accession>